<dbReference type="Pfam" id="PF13732">
    <property type="entry name" value="DrrA1-3_C"/>
    <property type="match status" value="1"/>
</dbReference>
<evidence type="ECO:0000256" key="2">
    <source>
        <dbReference type="ARBA" id="ARBA00022741"/>
    </source>
</evidence>
<keyword evidence="1" id="KW-0813">Transport</keyword>
<name>T1BZT0_9ZZZZ</name>
<dbReference type="EMBL" id="AUZY01000425">
    <property type="protein sequence ID" value="EQD78746.1"/>
    <property type="molecule type" value="Genomic_DNA"/>
</dbReference>
<dbReference type="GO" id="GO:0005524">
    <property type="term" value="F:ATP binding"/>
    <property type="evidence" value="ECO:0007669"/>
    <property type="project" value="UniProtKB-KW"/>
</dbReference>
<dbReference type="AlphaFoldDB" id="T1BZT0"/>
<reference evidence="5" key="2">
    <citation type="journal article" date="2014" name="ISME J.">
        <title>Microbial stratification in low pH oxic and suboxic macroscopic growths along an acid mine drainage.</title>
        <authorList>
            <person name="Mendez-Garcia C."/>
            <person name="Mesa V."/>
            <person name="Sprenger R.R."/>
            <person name="Richter M."/>
            <person name="Diez M.S."/>
            <person name="Solano J."/>
            <person name="Bargiela R."/>
            <person name="Golyshina O.V."/>
            <person name="Manteca A."/>
            <person name="Ramos J.L."/>
            <person name="Gallego J.R."/>
            <person name="Llorente I."/>
            <person name="Martins Dos Santos V.A."/>
            <person name="Jensen O.N."/>
            <person name="Pelaez A.I."/>
            <person name="Sanchez J."/>
            <person name="Ferrer M."/>
        </authorList>
    </citation>
    <scope>NUCLEOTIDE SEQUENCE</scope>
</reference>
<sequence>MMKNIPNVIEVTDSGPNSVRIKLANADNSLPDVINYISSKELSTVKLTVQKPSLDEVFLEYTGKDIRAEDPGDARKTMMNMRRLRR</sequence>
<evidence type="ECO:0000313" key="5">
    <source>
        <dbReference type="EMBL" id="EQD78746.1"/>
    </source>
</evidence>
<evidence type="ECO:0000256" key="3">
    <source>
        <dbReference type="ARBA" id="ARBA00022840"/>
    </source>
</evidence>
<feature type="domain" description="Daunorubicin resistance ATP-binding protein DrrA1/2-like C-terminal" evidence="4">
    <location>
        <begin position="2"/>
        <end position="62"/>
    </location>
</feature>
<reference evidence="5" key="1">
    <citation type="submission" date="2013-08" db="EMBL/GenBank/DDBJ databases">
        <authorList>
            <person name="Mendez C."/>
            <person name="Richter M."/>
            <person name="Ferrer M."/>
            <person name="Sanchez J."/>
        </authorList>
    </citation>
    <scope>NUCLEOTIDE SEQUENCE</scope>
</reference>
<proteinExistence type="predicted"/>
<keyword evidence="2" id="KW-0547">Nucleotide-binding</keyword>
<accession>T1BZT0</accession>
<evidence type="ECO:0000256" key="1">
    <source>
        <dbReference type="ARBA" id="ARBA00022448"/>
    </source>
</evidence>
<gene>
    <name evidence="5" type="ORF">B1B_00552</name>
</gene>
<organism evidence="5">
    <name type="scientific">mine drainage metagenome</name>
    <dbReference type="NCBI Taxonomy" id="410659"/>
    <lineage>
        <taxon>unclassified sequences</taxon>
        <taxon>metagenomes</taxon>
        <taxon>ecological metagenomes</taxon>
    </lineage>
</organism>
<keyword evidence="3" id="KW-0067">ATP-binding</keyword>
<evidence type="ECO:0000259" key="4">
    <source>
        <dbReference type="Pfam" id="PF13732"/>
    </source>
</evidence>
<protein>
    <submittedName>
        <fullName evidence="5">Daunorubicin resistance ABC transporter ATPase subunit</fullName>
    </submittedName>
</protein>
<comment type="caution">
    <text evidence="5">The sequence shown here is derived from an EMBL/GenBank/DDBJ whole genome shotgun (WGS) entry which is preliminary data.</text>
</comment>
<dbReference type="InterPro" id="IPR025302">
    <property type="entry name" value="DrrA1/2-like_C"/>
</dbReference>